<dbReference type="InterPro" id="IPR000873">
    <property type="entry name" value="AMP-dep_synth/lig_dom"/>
</dbReference>
<dbReference type="InterPro" id="IPR045851">
    <property type="entry name" value="AMP-bd_C_sf"/>
</dbReference>
<keyword evidence="7" id="KW-1185">Reference proteome</keyword>
<dbReference type="EMBL" id="VTZN01000296">
    <property type="protein sequence ID" value="KAA1244363.1"/>
    <property type="molecule type" value="Genomic_DNA"/>
</dbReference>
<dbReference type="FunFam" id="3.40.50.12780:FF:000012">
    <property type="entry name" value="Non-ribosomal peptide synthetase"/>
    <property type="match status" value="1"/>
</dbReference>
<dbReference type="Pfam" id="PF00668">
    <property type="entry name" value="Condensation"/>
    <property type="match status" value="1"/>
</dbReference>
<dbReference type="InterPro" id="IPR042099">
    <property type="entry name" value="ANL_N_sf"/>
</dbReference>
<dbReference type="SUPFAM" id="SSF53335">
    <property type="entry name" value="S-adenosyl-L-methionine-dependent methyltransferases"/>
    <property type="match status" value="1"/>
</dbReference>
<dbReference type="GO" id="GO:0005829">
    <property type="term" value="C:cytosol"/>
    <property type="evidence" value="ECO:0007669"/>
    <property type="project" value="TreeGrafter"/>
</dbReference>
<dbReference type="PIRSF" id="PIRSF001617">
    <property type="entry name" value="Alpha-AR"/>
    <property type="match status" value="1"/>
</dbReference>
<dbReference type="Pfam" id="PF00550">
    <property type="entry name" value="PP-binding"/>
    <property type="match status" value="1"/>
</dbReference>
<organism evidence="6 7">
    <name type="scientific">Mycobacterium simiae</name>
    <name type="common">Mycobacterium habana</name>
    <dbReference type="NCBI Taxonomy" id="1784"/>
    <lineage>
        <taxon>Bacteria</taxon>
        <taxon>Bacillati</taxon>
        <taxon>Actinomycetota</taxon>
        <taxon>Actinomycetes</taxon>
        <taxon>Mycobacteriales</taxon>
        <taxon>Mycobacteriaceae</taxon>
        <taxon>Mycobacterium</taxon>
        <taxon>Mycobacterium simiae complex</taxon>
    </lineage>
</organism>
<accession>A0A5B1BAG2</accession>
<dbReference type="Pfam" id="PF00501">
    <property type="entry name" value="AMP-binding"/>
    <property type="match status" value="1"/>
</dbReference>
<dbReference type="PANTHER" id="PTHR45527">
    <property type="entry name" value="NONRIBOSOMAL PEPTIDE SYNTHETASE"/>
    <property type="match status" value="1"/>
</dbReference>
<evidence type="ECO:0000256" key="4">
    <source>
        <dbReference type="ARBA" id="ARBA00022737"/>
    </source>
</evidence>
<dbReference type="RefSeq" id="WP_149656438.1">
    <property type="nucleotide sequence ID" value="NZ_VTZN01000296.1"/>
</dbReference>
<dbReference type="InterPro" id="IPR009081">
    <property type="entry name" value="PP-bd_ACP"/>
</dbReference>
<feature type="non-terminal residue" evidence="6">
    <location>
        <position position="1180"/>
    </location>
</feature>
<dbReference type="Gene3D" id="1.10.1200.10">
    <property type="entry name" value="ACP-like"/>
    <property type="match status" value="1"/>
</dbReference>
<dbReference type="InterPro" id="IPR006162">
    <property type="entry name" value="Ppantetheine_attach_site"/>
</dbReference>
<dbReference type="Gene3D" id="3.30.300.30">
    <property type="match status" value="2"/>
</dbReference>
<dbReference type="CDD" id="cd02440">
    <property type="entry name" value="AdoMet_MTases"/>
    <property type="match status" value="1"/>
</dbReference>
<dbReference type="PROSITE" id="PS00455">
    <property type="entry name" value="AMP_BINDING"/>
    <property type="match status" value="1"/>
</dbReference>
<dbReference type="SMART" id="SM00823">
    <property type="entry name" value="PKS_PP"/>
    <property type="match status" value="1"/>
</dbReference>
<dbReference type="InterPro" id="IPR001242">
    <property type="entry name" value="Condensation_dom"/>
</dbReference>
<dbReference type="GO" id="GO:0008610">
    <property type="term" value="P:lipid biosynthetic process"/>
    <property type="evidence" value="ECO:0007669"/>
    <property type="project" value="UniProtKB-ARBA"/>
</dbReference>
<feature type="domain" description="Carrier" evidence="5">
    <location>
        <begin position="916"/>
        <end position="991"/>
    </location>
</feature>
<dbReference type="GO" id="GO:0003824">
    <property type="term" value="F:catalytic activity"/>
    <property type="evidence" value="ECO:0007669"/>
    <property type="project" value="InterPro"/>
</dbReference>
<dbReference type="PROSITE" id="PS00012">
    <property type="entry name" value="PHOSPHOPANTETHEINE"/>
    <property type="match status" value="1"/>
</dbReference>
<dbReference type="GO" id="GO:0043041">
    <property type="term" value="P:amino acid activation for nonribosomal peptide biosynthetic process"/>
    <property type="evidence" value="ECO:0007669"/>
    <property type="project" value="TreeGrafter"/>
</dbReference>
<dbReference type="SUPFAM" id="SSF56801">
    <property type="entry name" value="Acetyl-CoA synthetase-like"/>
    <property type="match status" value="1"/>
</dbReference>
<name>A0A5B1BAG2_MYCSI</name>
<dbReference type="InterPro" id="IPR013217">
    <property type="entry name" value="Methyltransf_12"/>
</dbReference>
<dbReference type="FunFam" id="1.10.1200.10:FF:000005">
    <property type="entry name" value="Nonribosomal peptide synthetase 1"/>
    <property type="match status" value="1"/>
</dbReference>
<dbReference type="UniPathway" id="UPA00011"/>
<evidence type="ECO:0000313" key="6">
    <source>
        <dbReference type="EMBL" id="KAA1244363.1"/>
    </source>
</evidence>
<dbReference type="SUPFAM" id="SSF47336">
    <property type="entry name" value="ACP-like"/>
    <property type="match status" value="1"/>
</dbReference>
<proteinExistence type="predicted"/>
<dbReference type="InterPro" id="IPR010071">
    <property type="entry name" value="AA_adenyl_dom"/>
</dbReference>
<feature type="non-terminal residue" evidence="6">
    <location>
        <position position="1"/>
    </location>
</feature>
<keyword evidence="2" id="KW-0596">Phosphopantetheine</keyword>
<dbReference type="PROSITE" id="PS50075">
    <property type="entry name" value="CARRIER"/>
    <property type="match status" value="1"/>
</dbReference>
<dbReference type="GO" id="GO:0031177">
    <property type="term" value="F:phosphopantetheine binding"/>
    <property type="evidence" value="ECO:0007669"/>
    <property type="project" value="InterPro"/>
</dbReference>
<keyword evidence="3" id="KW-0597">Phosphoprotein</keyword>
<dbReference type="GO" id="GO:0009403">
    <property type="term" value="P:toxin biosynthetic process"/>
    <property type="evidence" value="ECO:0007669"/>
    <property type="project" value="UniProtKB-ARBA"/>
</dbReference>
<dbReference type="InterPro" id="IPR020845">
    <property type="entry name" value="AMP-binding_CS"/>
</dbReference>
<evidence type="ECO:0000259" key="5">
    <source>
        <dbReference type="PROSITE" id="PS50075"/>
    </source>
</evidence>
<comment type="cofactor">
    <cofactor evidence="1">
        <name>pantetheine 4'-phosphate</name>
        <dbReference type="ChEBI" id="CHEBI:47942"/>
    </cofactor>
</comment>
<dbReference type="AlphaFoldDB" id="A0A5B1BAG2"/>
<dbReference type="FunFam" id="2.30.38.10:FF:000001">
    <property type="entry name" value="Non-ribosomal peptide synthetase PvdI"/>
    <property type="match status" value="1"/>
</dbReference>
<reference evidence="6 7" key="1">
    <citation type="submission" date="2019-09" db="EMBL/GenBank/DDBJ databases">
        <title>Report of infection by Mycobacterium simiae a patient suffering from pulmonary tuberculosis.</title>
        <authorList>
            <person name="Mohanty P.S."/>
            <person name="Bansal A.K."/>
            <person name="Singh H."/>
            <person name="Sharma S."/>
            <person name="Patil S.A."/>
            <person name="Upadhaya P."/>
            <person name="Singh P.K."/>
            <person name="Kumar D."/>
            <person name="Kumar S."/>
            <person name="Singh R.K."/>
            <person name="Chaudhary B."/>
        </authorList>
    </citation>
    <scope>NUCLEOTIDE SEQUENCE [LARGE SCALE GENOMIC DNA]</scope>
    <source>
        <strain evidence="6 7">JAL-560-SIM</strain>
    </source>
</reference>
<dbReference type="OrthoDB" id="3691933at2"/>
<dbReference type="InterPro" id="IPR029063">
    <property type="entry name" value="SAM-dependent_MTases_sf"/>
</dbReference>
<dbReference type="PANTHER" id="PTHR45527:SF1">
    <property type="entry name" value="FATTY ACID SYNTHASE"/>
    <property type="match status" value="1"/>
</dbReference>
<dbReference type="Gene3D" id="3.40.50.150">
    <property type="entry name" value="Vaccinia Virus protein VP39"/>
    <property type="match status" value="1"/>
</dbReference>
<dbReference type="FunFam" id="3.40.50.980:FF:000001">
    <property type="entry name" value="Non-ribosomal peptide synthetase"/>
    <property type="match status" value="1"/>
</dbReference>
<dbReference type="Pfam" id="PF08242">
    <property type="entry name" value="Methyltransf_12"/>
    <property type="match status" value="1"/>
</dbReference>
<dbReference type="InterPro" id="IPR023213">
    <property type="entry name" value="CAT-like_dom_sf"/>
</dbReference>
<gene>
    <name evidence="6" type="ORF">F0Q45_24965</name>
</gene>
<dbReference type="InterPro" id="IPR036736">
    <property type="entry name" value="ACP-like_sf"/>
</dbReference>
<evidence type="ECO:0000256" key="3">
    <source>
        <dbReference type="ARBA" id="ARBA00022553"/>
    </source>
</evidence>
<protein>
    <submittedName>
        <fullName evidence="6">Amino acid adenylation domain-containing protein</fullName>
    </submittedName>
</protein>
<dbReference type="NCBIfam" id="TIGR01733">
    <property type="entry name" value="AA-adenyl-dom"/>
    <property type="match status" value="1"/>
</dbReference>
<dbReference type="Gene3D" id="3.30.559.10">
    <property type="entry name" value="Chloramphenicol acetyltransferase-like domain"/>
    <property type="match status" value="1"/>
</dbReference>
<sequence length="1180" mass="127710">NAAVLAGAGVSRGSVPELFAVWVAGSPHAPALTWVGVTLTYRELDVAANRLACVLAGCGVGRGDVVALLLERCADAVIAILAVLKAGAAYLAIDPALPDTRVGFMLTDAAPVAALTTPELCSRLDGHDLQVIDITDPDLTAQPVHPVTHPDPEDIAYLIYTSGTTGVPKGVAITHHNITQLMAPLVGDLATTSGRVWSQCHSYGFDFSVWEIWGALLHGGRLVVIPEQVRRSREDFHALVVAEHVDVLSQTPSAVAALSPRELESVDLIVGGEACPAEVVDRWAPGRVMINAYGPAETMLCVAASAPLVAGSGTPPIGSPVSGAALFVLDEWLRPVPVGVAGELYVAGAGVGVGYWRRMGLTASRFVACPFGGIGARMYRTGDVVRWDTNGQLHYLGRADDQVKIRGYRIEPGEIETVLTTHPRVAHAVVTTYTPATRNSGQQLVGYVVLDSETLLTREPRYETHLVEHWQEVYDGLYSGARTSTSIVVGEDFGGWDSSYTGAPIPLEQMRQWRTAAVQRIAELNPQMMLEIGVGSGLLLAQLAPTCVEYWGTDFSVPAIDTLQEVLAAQPWGDRVRLRAQPADVAGGLPRGYFDVIVVNSVIQYFPSGGYLLDVVSTALQLLAPAGALFIGDVRNLTLLPAFTTAVVCAEPTGTYHTAAVLRERIRRETLTEQELLVAPEFFTALPQHFDDIAAVDIQLKPMEAVNELSAYRYDVILRKAPVTVQSLADLPTQPWQCWGNLAALRQYLQTRHPTQLRVTGIPHAGIQPDVALADALAHAPDQAPLPTPSDAPGEAVLPYHCHVLGQQLGYTTVVTYSPTPGLIDLIYTAVGTINTALSDVYLPAGTLNSITTYVNDPGAVELVTELRRFAAARLPEYMVPTAITILESLPLTINGKLDRQALPTPEFSSGTTYRAPRDHHEQVLTTLFSEILGLTQVGIDDSFFDLGGHSLSATRLAVRIRAELNIEIPIRTIFEIPTVAGLANQIKTNNGNKPQTPLRASARPPVIPLSFAQQRLWFIYKYEGPSATYNIPLTLRLTGQLNPTALAAAINDLIARHETLRTTFTETNGIPQQRIQPANQIDFGWQIIDAANWSTKRLQKSIEKQAQYFFDLANQIPLQARLFRITNQNHILILVVHHIAADGASLVPLAQDLATAYTNRCAGQQPNWPPLPIQYTDYT</sequence>
<evidence type="ECO:0000313" key="7">
    <source>
        <dbReference type="Proteomes" id="UP000324701"/>
    </source>
</evidence>
<keyword evidence="4" id="KW-0677">Repeat</keyword>
<comment type="caution">
    <text evidence="6">The sequence shown here is derived from an EMBL/GenBank/DDBJ whole genome shotgun (WGS) entry which is preliminary data.</text>
</comment>
<dbReference type="Gene3D" id="3.40.50.12780">
    <property type="entry name" value="N-terminal domain of ligase-like"/>
    <property type="match status" value="1"/>
</dbReference>
<evidence type="ECO:0000256" key="2">
    <source>
        <dbReference type="ARBA" id="ARBA00022450"/>
    </source>
</evidence>
<dbReference type="InterPro" id="IPR020806">
    <property type="entry name" value="PKS_PP-bd"/>
</dbReference>
<evidence type="ECO:0000256" key="1">
    <source>
        <dbReference type="ARBA" id="ARBA00001957"/>
    </source>
</evidence>
<dbReference type="SUPFAM" id="SSF52777">
    <property type="entry name" value="CoA-dependent acyltransferases"/>
    <property type="match status" value="1"/>
</dbReference>
<dbReference type="Proteomes" id="UP000324701">
    <property type="component" value="Unassembled WGS sequence"/>
</dbReference>